<dbReference type="EMBL" id="BOOG01000016">
    <property type="protein sequence ID" value="GIH69604.1"/>
    <property type="molecule type" value="Genomic_DNA"/>
</dbReference>
<evidence type="ECO:0000313" key="9">
    <source>
        <dbReference type="Proteomes" id="UP000610966"/>
    </source>
</evidence>
<dbReference type="PANTHER" id="PTHR43365:SF1">
    <property type="entry name" value="ACETYL-COA C-ACYLTRANSFERASE"/>
    <property type="match status" value="1"/>
</dbReference>
<feature type="active site" description="Acyl-thioester intermediate" evidence="4">
    <location>
        <position position="89"/>
    </location>
</feature>
<feature type="active site" description="Proton acceptor" evidence="4">
    <location>
        <position position="367"/>
    </location>
</feature>
<evidence type="ECO:0000256" key="3">
    <source>
        <dbReference type="ARBA" id="ARBA00023315"/>
    </source>
</evidence>
<comment type="similarity">
    <text evidence="1 5">Belongs to the thiolase-like superfamily. Thiolase family.</text>
</comment>
<keyword evidence="3 5" id="KW-0012">Acyltransferase</keyword>
<dbReference type="InterPro" id="IPR002155">
    <property type="entry name" value="Thiolase"/>
</dbReference>
<feature type="domain" description="Thiolase C-terminal" evidence="7">
    <location>
        <begin position="259"/>
        <end position="380"/>
    </location>
</feature>
<protein>
    <submittedName>
        <fullName evidence="8">Acetyl-CoA acetyltransferase</fullName>
    </submittedName>
</protein>
<dbReference type="NCBIfam" id="NF005865">
    <property type="entry name" value="PRK07801.1"/>
    <property type="match status" value="1"/>
</dbReference>
<dbReference type="CDD" id="cd00751">
    <property type="entry name" value="thiolase"/>
    <property type="match status" value="1"/>
</dbReference>
<dbReference type="InterPro" id="IPR020613">
    <property type="entry name" value="Thiolase_CS"/>
</dbReference>
<proteinExistence type="inferred from homology"/>
<evidence type="ECO:0000256" key="2">
    <source>
        <dbReference type="ARBA" id="ARBA00022679"/>
    </source>
</evidence>
<dbReference type="PIRSF" id="PIRSF000429">
    <property type="entry name" value="Ac-CoA_Ac_transf"/>
    <property type="match status" value="1"/>
</dbReference>
<organism evidence="8 9">
    <name type="scientific">Sphaerimonospora thailandensis</name>
    <dbReference type="NCBI Taxonomy" id="795644"/>
    <lineage>
        <taxon>Bacteria</taxon>
        <taxon>Bacillati</taxon>
        <taxon>Actinomycetota</taxon>
        <taxon>Actinomycetes</taxon>
        <taxon>Streptosporangiales</taxon>
        <taxon>Streptosporangiaceae</taxon>
        <taxon>Sphaerimonospora</taxon>
    </lineage>
</organism>
<dbReference type="Gene3D" id="3.40.47.10">
    <property type="match status" value="2"/>
</dbReference>
<keyword evidence="2 5" id="KW-0808">Transferase</keyword>
<gene>
    <name evidence="8" type="ORF">Mth01_18570</name>
</gene>
<feature type="domain" description="Thiolase N-terminal" evidence="6">
    <location>
        <begin position="5"/>
        <end position="250"/>
    </location>
</feature>
<comment type="caution">
    <text evidence="8">The sequence shown here is derived from an EMBL/GenBank/DDBJ whole genome shotgun (WGS) entry which is preliminary data.</text>
</comment>
<keyword evidence="9" id="KW-1185">Reference proteome</keyword>
<name>A0A8J3VY44_9ACTN</name>
<dbReference type="RefSeq" id="WP_204014459.1">
    <property type="nucleotide sequence ID" value="NZ_BOOG01000016.1"/>
</dbReference>
<dbReference type="Pfam" id="PF02803">
    <property type="entry name" value="Thiolase_C"/>
    <property type="match status" value="1"/>
</dbReference>
<dbReference type="Pfam" id="PF00108">
    <property type="entry name" value="Thiolase_N"/>
    <property type="match status" value="1"/>
</dbReference>
<sequence>MAEAYIVGAVRSPVGKKKGGLSTVHPTDLAAHTLAALVERTGVDPAAVDDVIMGCVMQFGPQSMDIARNAWLSAGLPESVAGVTIDRQCGSSQQAVHFAAQGVMSGTQDLVVAAGVESMSIVPMGSSITAALEKGMPFPFGEKWVERYGNQEISQFRGAELMCEKWDLRRDELERYAYESHQRAAKAVANGYFRDQIAPVGGVEDDEGPRPDTTLEKMAALKTLREGGRITAATSSQISDGSGAVLVASERAVREHGLTPRARIVTLSLVGGDPVYMLTAPIPATRRALERAGLGIEDIDVIEINEAFAPVPLAWLREIGADPAKTNPNGGAIALGHPLGGTGAILMTKLLHELERTGGRYGLQTMCEGGGQANVTIIERL</sequence>
<reference evidence="8" key="1">
    <citation type="submission" date="2021-01" db="EMBL/GenBank/DDBJ databases">
        <title>Whole genome shotgun sequence of Sphaerimonospora thailandensis NBRC 107569.</title>
        <authorList>
            <person name="Komaki H."/>
            <person name="Tamura T."/>
        </authorList>
    </citation>
    <scope>NUCLEOTIDE SEQUENCE</scope>
    <source>
        <strain evidence="8">NBRC 107569</strain>
    </source>
</reference>
<evidence type="ECO:0000256" key="5">
    <source>
        <dbReference type="RuleBase" id="RU003557"/>
    </source>
</evidence>
<dbReference type="PROSITE" id="PS00737">
    <property type="entry name" value="THIOLASE_2"/>
    <property type="match status" value="1"/>
</dbReference>
<dbReference type="InterPro" id="IPR020616">
    <property type="entry name" value="Thiolase_N"/>
</dbReference>
<evidence type="ECO:0000259" key="6">
    <source>
        <dbReference type="Pfam" id="PF00108"/>
    </source>
</evidence>
<dbReference type="PANTHER" id="PTHR43365">
    <property type="entry name" value="BLR7806 PROTEIN"/>
    <property type="match status" value="1"/>
</dbReference>
<dbReference type="InterPro" id="IPR020617">
    <property type="entry name" value="Thiolase_C"/>
</dbReference>
<feature type="active site" description="Proton acceptor" evidence="4">
    <location>
        <position position="337"/>
    </location>
</feature>
<evidence type="ECO:0000259" key="7">
    <source>
        <dbReference type="Pfam" id="PF02803"/>
    </source>
</evidence>
<evidence type="ECO:0000256" key="1">
    <source>
        <dbReference type="ARBA" id="ARBA00010982"/>
    </source>
</evidence>
<dbReference type="InterPro" id="IPR016039">
    <property type="entry name" value="Thiolase-like"/>
</dbReference>
<dbReference type="Proteomes" id="UP000610966">
    <property type="component" value="Unassembled WGS sequence"/>
</dbReference>
<dbReference type="NCBIfam" id="TIGR01930">
    <property type="entry name" value="AcCoA-C-Actrans"/>
    <property type="match status" value="1"/>
</dbReference>
<evidence type="ECO:0000313" key="8">
    <source>
        <dbReference type="EMBL" id="GIH69604.1"/>
    </source>
</evidence>
<dbReference type="GO" id="GO:0016747">
    <property type="term" value="F:acyltransferase activity, transferring groups other than amino-acyl groups"/>
    <property type="evidence" value="ECO:0007669"/>
    <property type="project" value="InterPro"/>
</dbReference>
<dbReference type="SUPFAM" id="SSF53901">
    <property type="entry name" value="Thiolase-like"/>
    <property type="match status" value="2"/>
</dbReference>
<accession>A0A8J3VY44</accession>
<dbReference type="AlphaFoldDB" id="A0A8J3VY44"/>
<evidence type="ECO:0000256" key="4">
    <source>
        <dbReference type="PIRSR" id="PIRSR000429-1"/>
    </source>
</evidence>